<protein>
    <submittedName>
        <fullName evidence="6">UbiA family prenyltransferase</fullName>
    </submittedName>
</protein>
<feature type="transmembrane region" description="Helical" evidence="5">
    <location>
        <begin position="141"/>
        <end position="163"/>
    </location>
</feature>
<evidence type="ECO:0000256" key="1">
    <source>
        <dbReference type="ARBA" id="ARBA00004141"/>
    </source>
</evidence>
<evidence type="ECO:0000256" key="5">
    <source>
        <dbReference type="SAM" id="Phobius"/>
    </source>
</evidence>
<evidence type="ECO:0000256" key="4">
    <source>
        <dbReference type="ARBA" id="ARBA00023136"/>
    </source>
</evidence>
<accession>A0ABT4ANI7</accession>
<feature type="transmembrane region" description="Helical" evidence="5">
    <location>
        <begin position="77"/>
        <end position="94"/>
    </location>
</feature>
<keyword evidence="4 5" id="KW-0472">Membrane</keyword>
<proteinExistence type="predicted"/>
<dbReference type="RefSeq" id="WP_267541767.1">
    <property type="nucleotide sequence ID" value="NZ_JAPNKA010000001.1"/>
</dbReference>
<organism evidence="6 7">
    <name type="scientific">Archangium lansingense</name>
    <dbReference type="NCBI Taxonomy" id="2995310"/>
    <lineage>
        <taxon>Bacteria</taxon>
        <taxon>Pseudomonadati</taxon>
        <taxon>Myxococcota</taxon>
        <taxon>Myxococcia</taxon>
        <taxon>Myxococcales</taxon>
        <taxon>Cystobacterineae</taxon>
        <taxon>Archangiaceae</taxon>
        <taxon>Archangium</taxon>
    </lineage>
</organism>
<evidence type="ECO:0000313" key="6">
    <source>
        <dbReference type="EMBL" id="MCY1083230.1"/>
    </source>
</evidence>
<keyword evidence="2 5" id="KW-0812">Transmembrane</keyword>
<reference evidence="6 7" key="1">
    <citation type="submission" date="2022-11" db="EMBL/GenBank/DDBJ databases">
        <title>Minimal conservation of predation-associated metabolite biosynthetic gene clusters underscores biosynthetic potential of Myxococcota including descriptions for ten novel species: Archangium lansinium sp. nov., Myxococcus landrumus sp. nov., Nannocystis bai.</title>
        <authorList>
            <person name="Ahearne A."/>
            <person name="Stevens C."/>
            <person name="Phillips K."/>
        </authorList>
    </citation>
    <scope>NUCLEOTIDE SEQUENCE [LARGE SCALE GENOMIC DNA]</scope>
    <source>
        <strain evidence="6 7">MIWBW</strain>
    </source>
</reference>
<gene>
    <name evidence="6" type="ORF">OV287_53230</name>
</gene>
<feature type="transmembrane region" description="Helical" evidence="5">
    <location>
        <begin position="169"/>
        <end position="189"/>
    </location>
</feature>
<dbReference type="Pfam" id="PF01040">
    <property type="entry name" value="UbiA"/>
    <property type="match status" value="1"/>
</dbReference>
<comment type="caution">
    <text evidence="6">The sequence shown here is derived from an EMBL/GenBank/DDBJ whole genome shotgun (WGS) entry which is preliminary data.</text>
</comment>
<name>A0ABT4ANI7_9BACT</name>
<dbReference type="Proteomes" id="UP001207654">
    <property type="component" value="Unassembled WGS sequence"/>
</dbReference>
<dbReference type="EMBL" id="JAPNKA010000001">
    <property type="protein sequence ID" value="MCY1083230.1"/>
    <property type="molecule type" value="Genomic_DNA"/>
</dbReference>
<keyword evidence="7" id="KW-1185">Reference proteome</keyword>
<feature type="transmembrane region" description="Helical" evidence="5">
    <location>
        <begin position="210"/>
        <end position="230"/>
    </location>
</feature>
<sequence>MRPLLVLLARGNLVMALSMAAATWLAQVLAGLPAEPLPPFIAFLVIYSIYSLDRVTELDADSRTHPERARFSQRHAGLIRGSALAAYALALGLAGRRGAWCVAVTLLPLAALLVYSFPFLPRAVAHRVGFSRLKEVFVLKNVWVAGTLAATPVLLAGVFHGAVRNGKPLVATGVFLLGRWAVNVILFDVRDEAGDRANGLRTIPVVLGRARTLRLLHGINVLLVLLALAVPLFGLASPRFALLGVSCLYAWVYLRRVERTEDIHFLCDVVSDGELLVLAGVVLLVTWLPGL</sequence>
<keyword evidence="3 5" id="KW-1133">Transmembrane helix</keyword>
<feature type="transmembrane region" description="Helical" evidence="5">
    <location>
        <begin position="36"/>
        <end position="56"/>
    </location>
</feature>
<dbReference type="InterPro" id="IPR000537">
    <property type="entry name" value="UbiA_prenyltransferase"/>
</dbReference>
<feature type="transmembrane region" description="Helical" evidence="5">
    <location>
        <begin position="100"/>
        <end position="120"/>
    </location>
</feature>
<evidence type="ECO:0000256" key="3">
    <source>
        <dbReference type="ARBA" id="ARBA00022989"/>
    </source>
</evidence>
<evidence type="ECO:0000313" key="7">
    <source>
        <dbReference type="Proteomes" id="UP001207654"/>
    </source>
</evidence>
<comment type="subcellular location">
    <subcellularLocation>
        <location evidence="1">Membrane</location>
        <topology evidence="1">Multi-pass membrane protein</topology>
    </subcellularLocation>
</comment>
<dbReference type="Gene3D" id="1.20.120.1780">
    <property type="entry name" value="UbiA prenyltransferase"/>
    <property type="match status" value="1"/>
</dbReference>
<evidence type="ECO:0000256" key="2">
    <source>
        <dbReference type="ARBA" id="ARBA00022692"/>
    </source>
</evidence>